<feature type="domain" description="TonB-dependent receptor plug" evidence="8">
    <location>
        <begin position="51"/>
        <end position="164"/>
    </location>
</feature>
<dbReference type="EMBL" id="UINC01001271">
    <property type="protein sequence ID" value="SUZ76248.1"/>
    <property type="molecule type" value="Genomic_DNA"/>
</dbReference>
<dbReference type="PROSITE" id="PS52016">
    <property type="entry name" value="TONB_DEPENDENT_REC_3"/>
    <property type="match status" value="1"/>
</dbReference>
<dbReference type="PANTHER" id="PTHR47234">
    <property type="match status" value="1"/>
</dbReference>
<dbReference type="InterPro" id="IPR000531">
    <property type="entry name" value="Beta-barrel_TonB"/>
</dbReference>
<evidence type="ECO:0000313" key="9">
    <source>
        <dbReference type="EMBL" id="SUZ76248.1"/>
    </source>
</evidence>
<proteinExistence type="predicted"/>
<evidence type="ECO:0000256" key="1">
    <source>
        <dbReference type="ARBA" id="ARBA00004571"/>
    </source>
</evidence>
<accession>A0A381QB98</accession>
<comment type="subcellular location">
    <subcellularLocation>
        <location evidence="1">Cell outer membrane</location>
        <topology evidence="1">Multi-pass membrane protein</topology>
    </subcellularLocation>
</comment>
<evidence type="ECO:0000259" key="8">
    <source>
        <dbReference type="Pfam" id="PF07715"/>
    </source>
</evidence>
<evidence type="ECO:0000256" key="6">
    <source>
        <dbReference type="ARBA" id="ARBA00023237"/>
    </source>
</evidence>
<evidence type="ECO:0000256" key="3">
    <source>
        <dbReference type="ARBA" id="ARBA00022692"/>
    </source>
</evidence>
<keyword evidence="2" id="KW-0813">Transport</keyword>
<sequence length="937" mass="100416">MKTRFLTKTLAFSALVAVFFAPSTLIAADDDEADVEEVVVTGSRIKRDSINSAQVITTITAEDIEQSQALITADALRLSTYNTFGSSPPTAGNSAMSNTTISLRGLGGGRTLVLMDGRRLPGSPHLGGAGAANINMIPTVSVDRIEIQPDGASAIYGSDAIAGVVNVITKKGFDGMDIQVRSGDRSRDDGTESSLSMLFGSTNEKGYITVAIEHDERDEIYLKDRWYTAARAEDGNGDGVIDLYFETFGLSWYSQNLADPVTGDIFAAPTCQGNIDGSTTPWWGGDFGGAAFGQGATATPSYDGATPQGICGYAWADIMVQDAGLFRDTITTNVEHEINDSLTLYSRATFVRNESVGRYAPPAASYPGILPTDPANPFDVAVTGYWRWTGIGNRGMHFVDQASDWVGELTWDAADNVEVSLSHQVNKFYGTDIGRYYLDYAGLASNLYYETPFGSEDGLYALSATTVVEYDNHYEKTDIIAQISDVFELPGGPVDIVVGYEGFDNIYSAQYDKHSEGGYVGGSAGNSGGGSRAVDSYFGEILLPVMAGLELNAAVRSDDYDDVGKADSFKVGVLWEGKKGTMVKFNVGEGFRAPTMDTLYGVTTFSANTATDYLACANAGISQSGCASKQVSTLITSNPNLAAETSDSTTFSISQDLGELTPALNNVSVRLDWYNIEMTDLISSVSTQDVLYSDFTNGNLLTSNYEYYASGGLTNDGSAAGAPVGTGTSSTCPEGAAYYKRMGVSPALYTIRSCANGRIDYVGASYANQGKFEVEGYDFFVDYSVELGGGDLDFTLEYSHIEDYGGAPFIGSEAHQNNAGFNGAPQNRYNLHLNYTWGDYGIGVTNRHIGDFAFNADCASSEEGGLCTKEGPYQDKYDTIDIQARADFGKYGTISIGVINASDKDPLPDKGGVNYDVYTGLYDNRGKMTYVRWKLSL</sequence>
<feature type="domain" description="TonB-dependent receptor-like beta-barrel" evidence="7">
    <location>
        <begin position="357"/>
        <end position="900"/>
    </location>
</feature>
<keyword evidence="5" id="KW-0472">Membrane</keyword>
<dbReference type="Gene3D" id="2.40.170.20">
    <property type="entry name" value="TonB-dependent receptor, beta-barrel domain"/>
    <property type="match status" value="1"/>
</dbReference>
<protein>
    <recommendedName>
        <fullName evidence="10">TonB-dependent receptor plug domain-containing protein</fullName>
    </recommendedName>
</protein>
<dbReference type="Pfam" id="PF07715">
    <property type="entry name" value="Plug"/>
    <property type="match status" value="1"/>
</dbReference>
<organism evidence="9">
    <name type="scientific">marine metagenome</name>
    <dbReference type="NCBI Taxonomy" id="408172"/>
    <lineage>
        <taxon>unclassified sequences</taxon>
        <taxon>metagenomes</taxon>
        <taxon>ecological metagenomes</taxon>
    </lineage>
</organism>
<dbReference type="InterPro" id="IPR036942">
    <property type="entry name" value="Beta-barrel_TonB_sf"/>
</dbReference>
<name>A0A381QB98_9ZZZZ</name>
<gene>
    <name evidence="9" type="ORF">METZ01_LOCUS29102</name>
</gene>
<dbReference type="PANTHER" id="PTHR47234:SF1">
    <property type="entry name" value="TONB-DEPENDENT RECEPTOR"/>
    <property type="match status" value="1"/>
</dbReference>
<dbReference type="InterPro" id="IPR037066">
    <property type="entry name" value="Plug_dom_sf"/>
</dbReference>
<dbReference type="Gene3D" id="2.170.130.10">
    <property type="entry name" value="TonB-dependent receptor, plug domain"/>
    <property type="match status" value="1"/>
</dbReference>
<evidence type="ECO:0000256" key="4">
    <source>
        <dbReference type="ARBA" id="ARBA00023077"/>
    </source>
</evidence>
<evidence type="ECO:0000256" key="5">
    <source>
        <dbReference type="ARBA" id="ARBA00023136"/>
    </source>
</evidence>
<evidence type="ECO:0008006" key="10">
    <source>
        <dbReference type="Google" id="ProtNLM"/>
    </source>
</evidence>
<dbReference type="InterPro" id="IPR012910">
    <property type="entry name" value="Plug_dom"/>
</dbReference>
<keyword evidence="6" id="KW-0998">Cell outer membrane</keyword>
<dbReference type="Pfam" id="PF00593">
    <property type="entry name" value="TonB_dep_Rec_b-barrel"/>
    <property type="match status" value="1"/>
</dbReference>
<dbReference type="SUPFAM" id="SSF56935">
    <property type="entry name" value="Porins"/>
    <property type="match status" value="1"/>
</dbReference>
<keyword evidence="3" id="KW-0812">Transmembrane</keyword>
<evidence type="ECO:0000259" key="7">
    <source>
        <dbReference type="Pfam" id="PF00593"/>
    </source>
</evidence>
<dbReference type="InterPro" id="IPR039426">
    <property type="entry name" value="TonB-dep_rcpt-like"/>
</dbReference>
<dbReference type="GO" id="GO:0009279">
    <property type="term" value="C:cell outer membrane"/>
    <property type="evidence" value="ECO:0007669"/>
    <property type="project" value="UniProtKB-SubCell"/>
</dbReference>
<dbReference type="AlphaFoldDB" id="A0A381QB98"/>
<reference evidence="9" key="1">
    <citation type="submission" date="2018-05" db="EMBL/GenBank/DDBJ databases">
        <authorList>
            <person name="Lanie J.A."/>
            <person name="Ng W.-L."/>
            <person name="Kazmierczak K.M."/>
            <person name="Andrzejewski T.M."/>
            <person name="Davidsen T.M."/>
            <person name="Wayne K.J."/>
            <person name="Tettelin H."/>
            <person name="Glass J.I."/>
            <person name="Rusch D."/>
            <person name="Podicherti R."/>
            <person name="Tsui H.-C.T."/>
            <person name="Winkler M.E."/>
        </authorList>
    </citation>
    <scope>NUCLEOTIDE SEQUENCE</scope>
</reference>
<keyword evidence="4" id="KW-0798">TonB box</keyword>
<evidence type="ECO:0000256" key="2">
    <source>
        <dbReference type="ARBA" id="ARBA00022448"/>
    </source>
</evidence>